<keyword evidence="4" id="KW-1185">Reference proteome</keyword>
<dbReference type="EMBL" id="JAJHUN010000007">
    <property type="protein sequence ID" value="KAJ4154771.1"/>
    <property type="molecule type" value="Genomic_DNA"/>
</dbReference>
<evidence type="ECO:0000313" key="4">
    <source>
        <dbReference type="Proteomes" id="UP001144673"/>
    </source>
</evidence>
<dbReference type="Gene3D" id="4.10.240.10">
    <property type="entry name" value="Zn(2)-C6 fungal-type DNA-binding domain"/>
    <property type="match status" value="1"/>
</dbReference>
<reference evidence="3" key="1">
    <citation type="journal article" date="2023" name="Access Microbiol">
        <title>De-novo genome assembly for Akanthomyces muscarius, a biocontrol agent of insect agricultural pests.</title>
        <authorList>
            <person name="Erdos Z."/>
            <person name="Studholme D.J."/>
            <person name="Raymond B."/>
            <person name="Sharma M."/>
        </authorList>
    </citation>
    <scope>NUCLEOTIDE SEQUENCE</scope>
    <source>
        <strain evidence="3">Ve6</strain>
    </source>
</reference>
<dbReference type="SUPFAM" id="SSF57701">
    <property type="entry name" value="Zn2/Cys6 DNA-binding domain"/>
    <property type="match status" value="1"/>
</dbReference>
<dbReference type="RefSeq" id="XP_056054895.1">
    <property type="nucleotide sequence ID" value="XM_056197894.1"/>
</dbReference>
<dbReference type="Pfam" id="PF00172">
    <property type="entry name" value="Zn_clus"/>
    <property type="match status" value="1"/>
</dbReference>
<gene>
    <name evidence="3" type="ORF">LMH87_000050</name>
</gene>
<dbReference type="KEGG" id="amus:LMH87_000050"/>
<evidence type="ECO:0000256" key="1">
    <source>
        <dbReference type="ARBA" id="ARBA00023242"/>
    </source>
</evidence>
<dbReference type="SMART" id="SM00066">
    <property type="entry name" value="GAL4"/>
    <property type="match status" value="1"/>
</dbReference>
<dbReference type="GO" id="GO:0045944">
    <property type="term" value="P:positive regulation of transcription by RNA polymerase II"/>
    <property type="evidence" value="ECO:0007669"/>
    <property type="project" value="TreeGrafter"/>
</dbReference>
<dbReference type="CDD" id="cd00067">
    <property type="entry name" value="GAL4"/>
    <property type="match status" value="1"/>
</dbReference>
<dbReference type="PANTHER" id="PTHR37534">
    <property type="entry name" value="TRANSCRIPTIONAL ACTIVATOR PROTEIN UGA3"/>
    <property type="match status" value="1"/>
</dbReference>
<dbReference type="InterPro" id="IPR036864">
    <property type="entry name" value="Zn2-C6_fun-type_DNA-bd_sf"/>
</dbReference>
<dbReference type="InterPro" id="IPR001138">
    <property type="entry name" value="Zn2Cys6_DnaBD"/>
</dbReference>
<name>A0A9W8QFG3_AKAMU</name>
<dbReference type="PANTHER" id="PTHR37534:SF7">
    <property type="entry name" value="TRANSCRIPTIONAL ACTIVATOR PROTEIN UGA3"/>
    <property type="match status" value="1"/>
</dbReference>
<dbReference type="Proteomes" id="UP001144673">
    <property type="component" value="Chromosome 6"/>
</dbReference>
<dbReference type="GO" id="GO:0005634">
    <property type="term" value="C:nucleus"/>
    <property type="evidence" value="ECO:0007669"/>
    <property type="project" value="TreeGrafter"/>
</dbReference>
<comment type="caution">
    <text evidence="3">The sequence shown here is derived from an EMBL/GenBank/DDBJ whole genome shotgun (WGS) entry which is preliminary data.</text>
</comment>
<dbReference type="GeneID" id="80887209"/>
<evidence type="ECO:0000259" key="2">
    <source>
        <dbReference type="PROSITE" id="PS50048"/>
    </source>
</evidence>
<proteinExistence type="predicted"/>
<feature type="domain" description="Zn(2)-C6 fungal-type" evidence="2">
    <location>
        <begin position="21"/>
        <end position="51"/>
    </location>
</feature>
<protein>
    <recommendedName>
        <fullName evidence="2">Zn(2)-C6 fungal-type domain-containing protein</fullName>
    </recommendedName>
</protein>
<dbReference type="AlphaFoldDB" id="A0A9W8QFG3"/>
<sequence>MLAGTANTTRQKRFANRARTGCQTCRLRHVKCDEARPVCKKCATGNRVCHYKLDMQRPGASRAMAAEKQKSAPTALQICEPDAPGHHFQHDQPREWADISSDMPCPTDLYIVLAHTSPIRYRAAFELSRDDELQSMTRQVLKEIESFDPVSWARKNEFATKEITLLIGQIYHAAVRLFATLTLPRAAVLATYPRQMSFQDLRASQRRAVVALVKQGLLVVEYSNSLDWPMIVAGVAAGTAHHGDENNHDYSDALATQEFVDRFYYKAWTKPISSITAFLILQKLRSYWKSRKTEWDDCFHEPTAC</sequence>
<dbReference type="PROSITE" id="PS00463">
    <property type="entry name" value="ZN2_CY6_FUNGAL_1"/>
    <property type="match status" value="1"/>
</dbReference>
<evidence type="ECO:0000313" key="3">
    <source>
        <dbReference type="EMBL" id="KAJ4154771.1"/>
    </source>
</evidence>
<dbReference type="PROSITE" id="PS50048">
    <property type="entry name" value="ZN2_CY6_FUNGAL_2"/>
    <property type="match status" value="1"/>
</dbReference>
<keyword evidence="1" id="KW-0539">Nucleus</keyword>
<dbReference type="GO" id="GO:0000976">
    <property type="term" value="F:transcription cis-regulatory region binding"/>
    <property type="evidence" value="ECO:0007669"/>
    <property type="project" value="TreeGrafter"/>
</dbReference>
<organism evidence="3 4">
    <name type="scientific">Akanthomyces muscarius</name>
    <name type="common">Entomopathogenic fungus</name>
    <name type="synonym">Lecanicillium muscarium</name>
    <dbReference type="NCBI Taxonomy" id="2231603"/>
    <lineage>
        <taxon>Eukaryota</taxon>
        <taxon>Fungi</taxon>
        <taxon>Dikarya</taxon>
        <taxon>Ascomycota</taxon>
        <taxon>Pezizomycotina</taxon>
        <taxon>Sordariomycetes</taxon>
        <taxon>Hypocreomycetidae</taxon>
        <taxon>Hypocreales</taxon>
        <taxon>Cordycipitaceae</taxon>
        <taxon>Akanthomyces</taxon>
    </lineage>
</organism>
<accession>A0A9W8QFG3</accession>
<dbReference type="GO" id="GO:0000981">
    <property type="term" value="F:DNA-binding transcription factor activity, RNA polymerase II-specific"/>
    <property type="evidence" value="ECO:0007669"/>
    <property type="project" value="InterPro"/>
</dbReference>
<dbReference type="GO" id="GO:0008270">
    <property type="term" value="F:zinc ion binding"/>
    <property type="evidence" value="ECO:0007669"/>
    <property type="project" value="InterPro"/>
</dbReference>